<dbReference type="AlphaFoldDB" id="A0A8E6L8I5"/>
<accession>A0A8E6L8I5</accession>
<name>A0A8E6L8I5_KLEPN</name>
<dbReference type="EMBL" id="MW013145">
    <property type="protein sequence ID" value="QVQ58242.1"/>
    <property type="molecule type" value="Genomic_DNA"/>
</dbReference>
<sequence>MSRKVDYLPEEFIKQATQDKLMRPGKRKVTFLLRNLM</sequence>
<organism evidence="1">
    <name type="scientific">Klebsiella pneumoniae</name>
    <dbReference type="NCBI Taxonomy" id="573"/>
    <lineage>
        <taxon>Bacteria</taxon>
        <taxon>Pseudomonadati</taxon>
        <taxon>Pseudomonadota</taxon>
        <taxon>Gammaproteobacteria</taxon>
        <taxon>Enterobacterales</taxon>
        <taxon>Enterobacteriaceae</taxon>
        <taxon>Klebsiella/Raoultella group</taxon>
        <taxon>Klebsiella</taxon>
        <taxon>Klebsiella pneumoniae complex</taxon>
    </lineage>
</organism>
<protein>
    <submittedName>
        <fullName evidence="1">Uncharacterized protein</fullName>
    </submittedName>
</protein>
<reference evidence="1" key="1">
    <citation type="submission" date="2020-09" db="EMBL/GenBank/DDBJ databases">
        <authorList>
            <person name="Zhou D."/>
            <person name="Wang L."/>
        </authorList>
    </citation>
    <scope>NUCLEOTIDE SEQUENCE</scope>
    <source>
        <plasmid evidence="1">pW09308-HI3</plasmid>
    </source>
</reference>
<geneLocation type="plasmid" evidence="1">
    <name>pW09308-HI3</name>
</geneLocation>
<evidence type="ECO:0000313" key="1">
    <source>
        <dbReference type="EMBL" id="QVQ58242.1"/>
    </source>
</evidence>
<keyword evidence="1" id="KW-0614">Plasmid</keyword>
<proteinExistence type="predicted"/>